<dbReference type="InterPro" id="IPR013324">
    <property type="entry name" value="RNA_pol_sigma_r3/r4-like"/>
</dbReference>
<dbReference type="SUPFAM" id="SSF88946">
    <property type="entry name" value="Sigma2 domain of RNA polymerase sigma factors"/>
    <property type="match status" value="1"/>
</dbReference>
<evidence type="ECO:0000256" key="6">
    <source>
        <dbReference type="SAM" id="MobiDB-lite"/>
    </source>
</evidence>
<dbReference type="Gene3D" id="1.10.10.10">
    <property type="entry name" value="Winged helix-like DNA-binding domain superfamily/Winged helix DNA-binding domain"/>
    <property type="match status" value="1"/>
</dbReference>
<dbReference type="PANTHER" id="PTHR43133">
    <property type="entry name" value="RNA POLYMERASE ECF-TYPE SIGMA FACTO"/>
    <property type="match status" value="1"/>
</dbReference>
<evidence type="ECO:0000313" key="10">
    <source>
        <dbReference type="Proteomes" id="UP001310692"/>
    </source>
</evidence>
<dbReference type="RefSeq" id="WP_330196718.1">
    <property type="nucleotide sequence ID" value="NZ_JAZDRO010000004.1"/>
</dbReference>
<feature type="compositionally biased region" description="Basic and acidic residues" evidence="6">
    <location>
        <begin position="96"/>
        <end position="117"/>
    </location>
</feature>
<feature type="domain" description="RNA polymerase sigma factor 70 region 4 type 2" evidence="8">
    <location>
        <begin position="118"/>
        <end position="170"/>
    </location>
</feature>
<dbReference type="InterPro" id="IPR013249">
    <property type="entry name" value="RNA_pol_sigma70_r4_t2"/>
</dbReference>
<keyword evidence="4" id="KW-0238">DNA-binding</keyword>
<dbReference type="Pfam" id="PF04542">
    <property type="entry name" value="Sigma70_r2"/>
    <property type="match status" value="1"/>
</dbReference>
<dbReference type="PANTHER" id="PTHR43133:SF8">
    <property type="entry name" value="RNA POLYMERASE SIGMA FACTOR HI_1459-RELATED"/>
    <property type="match status" value="1"/>
</dbReference>
<dbReference type="EMBL" id="JAZDRO010000004">
    <property type="protein sequence ID" value="MEE2567158.1"/>
    <property type="molecule type" value="Genomic_DNA"/>
</dbReference>
<reference evidence="9 10" key="1">
    <citation type="submission" date="2024-01" db="EMBL/GenBank/DDBJ databases">
        <title>Hyphobacterium bacterium isolated from marine sediment.</title>
        <authorList>
            <person name="Zhao S."/>
        </authorList>
    </citation>
    <scope>NUCLEOTIDE SEQUENCE [LARGE SCALE GENOMIC DNA]</scope>
    <source>
        <strain evidence="9 10">Y60-23</strain>
    </source>
</reference>
<accession>A0ABU7M030</accession>
<dbReference type="Pfam" id="PF08281">
    <property type="entry name" value="Sigma70_r4_2"/>
    <property type="match status" value="1"/>
</dbReference>
<dbReference type="InterPro" id="IPR013325">
    <property type="entry name" value="RNA_pol_sigma_r2"/>
</dbReference>
<sequence length="178" mass="19400">METGAADAALVRAARGGSDAAFGVLVNRHQQALRGFLRRVCRDPALADDLAQEVFVAAWTRLGQLRDTDAFRSWLFAMAWHQAAQTARAAGRRKAREAEWDRTEDQTRPEGISREDSMALNDAMDSLTPDQRACVALCLAGGWSHNDAAEALSMPVGTVKSHIARGRARLAEALGDER</sequence>
<evidence type="ECO:0000259" key="8">
    <source>
        <dbReference type="Pfam" id="PF08281"/>
    </source>
</evidence>
<comment type="similarity">
    <text evidence="1">Belongs to the sigma-70 factor family. ECF subfamily.</text>
</comment>
<evidence type="ECO:0000313" key="9">
    <source>
        <dbReference type="EMBL" id="MEE2567158.1"/>
    </source>
</evidence>
<evidence type="ECO:0000256" key="2">
    <source>
        <dbReference type="ARBA" id="ARBA00023015"/>
    </source>
</evidence>
<evidence type="ECO:0000256" key="5">
    <source>
        <dbReference type="ARBA" id="ARBA00023163"/>
    </source>
</evidence>
<dbReference type="InterPro" id="IPR039425">
    <property type="entry name" value="RNA_pol_sigma-70-like"/>
</dbReference>
<feature type="domain" description="RNA polymerase sigma-70 region 2" evidence="7">
    <location>
        <begin position="25"/>
        <end position="92"/>
    </location>
</feature>
<comment type="caution">
    <text evidence="9">The sequence shown here is derived from an EMBL/GenBank/DDBJ whole genome shotgun (WGS) entry which is preliminary data.</text>
</comment>
<organism evidence="9 10">
    <name type="scientific">Hyphobacterium marinum</name>
    <dbReference type="NCBI Taxonomy" id="3116574"/>
    <lineage>
        <taxon>Bacteria</taxon>
        <taxon>Pseudomonadati</taxon>
        <taxon>Pseudomonadota</taxon>
        <taxon>Alphaproteobacteria</taxon>
        <taxon>Maricaulales</taxon>
        <taxon>Maricaulaceae</taxon>
        <taxon>Hyphobacterium</taxon>
    </lineage>
</organism>
<evidence type="ECO:0000256" key="1">
    <source>
        <dbReference type="ARBA" id="ARBA00010641"/>
    </source>
</evidence>
<proteinExistence type="inferred from homology"/>
<feature type="region of interest" description="Disordered" evidence="6">
    <location>
        <begin position="90"/>
        <end position="117"/>
    </location>
</feature>
<dbReference type="SUPFAM" id="SSF88659">
    <property type="entry name" value="Sigma3 and sigma4 domains of RNA polymerase sigma factors"/>
    <property type="match status" value="1"/>
</dbReference>
<dbReference type="InterPro" id="IPR007627">
    <property type="entry name" value="RNA_pol_sigma70_r2"/>
</dbReference>
<evidence type="ECO:0000256" key="4">
    <source>
        <dbReference type="ARBA" id="ARBA00023125"/>
    </source>
</evidence>
<gene>
    <name evidence="9" type="ORF">V0U35_10770</name>
</gene>
<dbReference type="Gene3D" id="1.10.1740.10">
    <property type="match status" value="1"/>
</dbReference>
<dbReference type="Proteomes" id="UP001310692">
    <property type="component" value="Unassembled WGS sequence"/>
</dbReference>
<dbReference type="CDD" id="cd06171">
    <property type="entry name" value="Sigma70_r4"/>
    <property type="match status" value="1"/>
</dbReference>
<keyword evidence="10" id="KW-1185">Reference proteome</keyword>
<dbReference type="InterPro" id="IPR014284">
    <property type="entry name" value="RNA_pol_sigma-70_dom"/>
</dbReference>
<evidence type="ECO:0000256" key="3">
    <source>
        <dbReference type="ARBA" id="ARBA00023082"/>
    </source>
</evidence>
<name>A0ABU7M030_9PROT</name>
<dbReference type="InterPro" id="IPR036388">
    <property type="entry name" value="WH-like_DNA-bd_sf"/>
</dbReference>
<dbReference type="NCBIfam" id="TIGR02937">
    <property type="entry name" value="sigma70-ECF"/>
    <property type="match status" value="1"/>
</dbReference>
<keyword evidence="3" id="KW-0731">Sigma factor</keyword>
<keyword evidence="2" id="KW-0805">Transcription regulation</keyword>
<protein>
    <submittedName>
        <fullName evidence="9">RNA polymerase sigma factor</fullName>
    </submittedName>
</protein>
<keyword evidence="5" id="KW-0804">Transcription</keyword>
<evidence type="ECO:0000259" key="7">
    <source>
        <dbReference type="Pfam" id="PF04542"/>
    </source>
</evidence>